<dbReference type="RefSeq" id="WP_185884371.1">
    <property type="nucleotide sequence ID" value="NZ_CP060052.1"/>
</dbReference>
<proteinExistence type="predicted"/>
<gene>
    <name evidence="1" type="ORF">H4O24_00425</name>
</gene>
<evidence type="ECO:0000313" key="1">
    <source>
        <dbReference type="EMBL" id="QNE05226.1"/>
    </source>
</evidence>
<dbReference type="EMBL" id="CP060052">
    <property type="protein sequence ID" value="QNE05226.1"/>
    <property type="molecule type" value="Genomic_DNA"/>
</dbReference>
<evidence type="ECO:0000313" key="2">
    <source>
        <dbReference type="Proteomes" id="UP000515297"/>
    </source>
</evidence>
<name>A0A7G6VU11_9SPHN</name>
<dbReference type="Proteomes" id="UP000515297">
    <property type="component" value="Chromosome"/>
</dbReference>
<accession>A0A7G6VU11</accession>
<reference evidence="1 2" key="1">
    <citation type="submission" date="2020-08" db="EMBL/GenBank/DDBJ databases">
        <authorList>
            <person name="Liu G."/>
            <person name="Sun C."/>
        </authorList>
    </citation>
    <scope>NUCLEOTIDE SEQUENCE [LARGE SCALE GENOMIC DNA]</scope>
    <source>
        <strain evidence="1 2">OT19</strain>
    </source>
</reference>
<protein>
    <recommendedName>
        <fullName evidence="3">DUF1963 domain-containing protein</fullName>
    </recommendedName>
</protein>
<sequence length="294" mass="33045">MHTSIRTGGGITMVPTEFLERLDRLLKATDETAELPSIPQLPEFYSGSVPWVEQKRKLFDLPRTALLLKLEEVASNQVDRTATFLSGPFFTSKEFPWPYSGEYSWEPIIQINLASAYQAINRNIGTGVLQVWKRNPFSFDSYETRHLPAEAVSVEKITPMPDQLFCVGEATHARRAKSTETPWTVTALLPIEGEEVVSIHDELESYLASLADDWEGPESLVQEAERLRDSCADLSVVDGDYLLGNYYPRGYDASLDLLLAQVSNEHFFWGDDGKGILLLPDRGDVSSAEFSWFS</sequence>
<evidence type="ECO:0008006" key="3">
    <source>
        <dbReference type="Google" id="ProtNLM"/>
    </source>
</evidence>
<dbReference type="AlphaFoldDB" id="A0A7G6VU11"/>
<organism evidence="1 2">
    <name type="scientific">Croceicoccus marinus</name>
    <dbReference type="NCBI Taxonomy" id="450378"/>
    <lineage>
        <taxon>Bacteria</taxon>
        <taxon>Pseudomonadati</taxon>
        <taxon>Pseudomonadota</taxon>
        <taxon>Alphaproteobacteria</taxon>
        <taxon>Sphingomonadales</taxon>
        <taxon>Erythrobacteraceae</taxon>
        <taxon>Croceicoccus</taxon>
    </lineage>
</organism>